<keyword evidence="1" id="KW-0472">Membrane</keyword>
<gene>
    <name evidence="2" type="ORF">E5339_19865</name>
</gene>
<accession>A0A4S2FEW4</accession>
<dbReference type="AlphaFoldDB" id="A0A4S2FEW4"/>
<name>A0A4S2FEW4_9BACT</name>
<reference evidence="2 3" key="1">
    <citation type="submission" date="2019-04" db="EMBL/GenBank/DDBJ databases">
        <title>Microbes associate with the intestines of laboratory mice.</title>
        <authorList>
            <person name="Navarre W."/>
            <person name="Wong E."/>
            <person name="Huang K."/>
            <person name="Tropini C."/>
            <person name="Ng K."/>
            <person name="Yu B."/>
        </authorList>
    </citation>
    <scope>NUCLEOTIDE SEQUENCE [LARGE SCALE GENOMIC DNA]</scope>
    <source>
        <strain evidence="2 3">NM22_B1</strain>
    </source>
</reference>
<dbReference type="Proteomes" id="UP000310760">
    <property type="component" value="Unassembled WGS sequence"/>
</dbReference>
<dbReference type="EMBL" id="SRYJ01000062">
    <property type="protein sequence ID" value="TGY67517.1"/>
    <property type="molecule type" value="Genomic_DNA"/>
</dbReference>
<protein>
    <submittedName>
        <fullName evidence="2">Uncharacterized protein</fullName>
    </submittedName>
</protein>
<dbReference type="RefSeq" id="WP_135952653.1">
    <property type="nucleotide sequence ID" value="NZ_CAOOJZ010000068.1"/>
</dbReference>
<feature type="transmembrane region" description="Helical" evidence="1">
    <location>
        <begin position="25"/>
        <end position="50"/>
    </location>
</feature>
<evidence type="ECO:0000256" key="1">
    <source>
        <dbReference type="SAM" id="Phobius"/>
    </source>
</evidence>
<proteinExistence type="predicted"/>
<keyword evidence="1" id="KW-1133">Transmembrane helix</keyword>
<organism evidence="2 3">
    <name type="scientific">Phocaeicola sartorii</name>
    <dbReference type="NCBI Taxonomy" id="671267"/>
    <lineage>
        <taxon>Bacteria</taxon>
        <taxon>Pseudomonadati</taxon>
        <taxon>Bacteroidota</taxon>
        <taxon>Bacteroidia</taxon>
        <taxon>Bacteroidales</taxon>
        <taxon>Bacteroidaceae</taxon>
        <taxon>Phocaeicola</taxon>
    </lineage>
</organism>
<evidence type="ECO:0000313" key="3">
    <source>
        <dbReference type="Proteomes" id="UP000310760"/>
    </source>
</evidence>
<comment type="caution">
    <text evidence="2">The sequence shown here is derived from an EMBL/GenBank/DDBJ whole genome shotgun (WGS) entry which is preliminary data.</text>
</comment>
<evidence type="ECO:0000313" key="2">
    <source>
        <dbReference type="EMBL" id="TGY67517.1"/>
    </source>
</evidence>
<keyword evidence="1" id="KW-0812">Transmembrane</keyword>
<sequence length="65" mass="7268">MKQKIENIESRSIKVRNIIEQVPSIVMRIGITVIAIMVTALIAATAMIHYPEGSDRTLMEIIMGK</sequence>